<dbReference type="PROSITE" id="PS51225">
    <property type="entry name" value="MARVEL"/>
    <property type="match status" value="1"/>
</dbReference>
<evidence type="ECO:0000256" key="6">
    <source>
        <dbReference type="ARBA" id="ARBA00034721"/>
    </source>
</evidence>
<proteinExistence type="inferred from homology"/>
<evidence type="ECO:0000313" key="10">
    <source>
        <dbReference type="Proteomes" id="UP000515152"/>
    </source>
</evidence>
<evidence type="ECO:0000256" key="4">
    <source>
        <dbReference type="ARBA" id="ARBA00022989"/>
    </source>
</evidence>
<dbReference type="GeneID" id="105900185"/>
<keyword evidence="10" id="KW-1185">Reference proteome</keyword>
<evidence type="ECO:0000256" key="1">
    <source>
        <dbReference type="ARBA" id="ARBA00004141"/>
    </source>
</evidence>
<feature type="transmembrane region" description="Helical" evidence="8">
    <location>
        <begin position="260"/>
        <end position="283"/>
    </location>
</feature>
<dbReference type="InterPro" id="IPR008253">
    <property type="entry name" value="Marvel"/>
</dbReference>
<feature type="transmembrane region" description="Helical" evidence="8">
    <location>
        <begin position="20"/>
        <end position="38"/>
    </location>
</feature>
<dbReference type="KEGG" id="char:105900185"/>
<dbReference type="PANTHER" id="PTHR17068:SF3">
    <property type="entry name" value="MYELOID-ASSOCIATED DIFFERENTIATION MARKER"/>
    <property type="match status" value="1"/>
</dbReference>
<evidence type="ECO:0000259" key="9">
    <source>
        <dbReference type="PROSITE" id="PS51225"/>
    </source>
</evidence>
<protein>
    <submittedName>
        <fullName evidence="11">Myeloid-associated differentiation marker homolog</fullName>
    </submittedName>
</protein>
<dbReference type="PANTHER" id="PTHR17068">
    <property type="entry name" value="MYELOID-ASSOCIATED DIFFERENTIATION MARKER MYADM FAMILY MEMBER"/>
    <property type="match status" value="1"/>
</dbReference>
<dbReference type="InterPro" id="IPR047123">
    <property type="entry name" value="MYADM-like"/>
</dbReference>
<feature type="transmembrane region" description="Helical" evidence="8">
    <location>
        <begin position="121"/>
        <end position="141"/>
    </location>
</feature>
<feature type="transmembrane region" description="Helical" evidence="8">
    <location>
        <begin position="161"/>
        <end position="179"/>
    </location>
</feature>
<dbReference type="Proteomes" id="UP000515152">
    <property type="component" value="Chromosome 26"/>
</dbReference>
<dbReference type="AlphaFoldDB" id="A0A6P3VW68"/>
<keyword evidence="5 7" id="KW-0472">Membrane</keyword>
<evidence type="ECO:0000256" key="2">
    <source>
        <dbReference type="ARBA" id="ARBA00022692"/>
    </source>
</evidence>
<evidence type="ECO:0000256" key="3">
    <source>
        <dbReference type="ARBA" id="ARBA00022737"/>
    </source>
</evidence>
<reference evidence="11" key="1">
    <citation type="submission" date="2025-08" db="UniProtKB">
        <authorList>
            <consortium name="RefSeq"/>
        </authorList>
    </citation>
    <scope>IDENTIFICATION</scope>
</reference>
<feature type="transmembrane region" description="Helical" evidence="8">
    <location>
        <begin position="223"/>
        <end position="248"/>
    </location>
</feature>
<feature type="transmembrane region" description="Helical" evidence="8">
    <location>
        <begin position="50"/>
        <end position="74"/>
    </location>
</feature>
<keyword evidence="3" id="KW-0677">Repeat</keyword>
<evidence type="ECO:0000256" key="8">
    <source>
        <dbReference type="SAM" id="Phobius"/>
    </source>
</evidence>
<gene>
    <name evidence="11" type="primary">LOC105900185</name>
</gene>
<dbReference type="GO" id="GO:0016020">
    <property type="term" value="C:membrane"/>
    <property type="evidence" value="ECO:0007669"/>
    <property type="project" value="UniProtKB-SubCell"/>
</dbReference>
<feature type="transmembrane region" description="Helical" evidence="8">
    <location>
        <begin position="191"/>
        <end position="211"/>
    </location>
</feature>
<comment type="subcellular location">
    <subcellularLocation>
        <location evidence="1">Membrane</location>
        <topology evidence="1">Multi-pass membrane protein</topology>
    </subcellularLocation>
</comment>
<evidence type="ECO:0000256" key="5">
    <source>
        <dbReference type="ARBA" id="ARBA00023136"/>
    </source>
</evidence>
<dbReference type="Pfam" id="PF01284">
    <property type="entry name" value="MARVEL"/>
    <property type="match status" value="1"/>
</dbReference>
<feature type="transmembrane region" description="Helical" evidence="8">
    <location>
        <begin position="86"/>
        <end position="106"/>
    </location>
</feature>
<keyword evidence="2 7" id="KW-0812">Transmembrane</keyword>
<name>A0A6P3VW68_CLUHA</name>
<comment type="similarity">
    <text evidence="6">Belongs to the MAL family.</text>
</comment>
<dbReference type="OrthoDB" id="9948609at2759"/>
<sequence>MPVILGEVSILTTPLSGVRICALVSGCLTFSLVASGNLLEKAHLTPFGTFGTFCMFTWCFFFTLSLLILAITYIQFHSLLPLSWKNLTVTVSALATLMVFTASLAFPCLVLGKDEAKEPRAVAATVFSSLTFLAYTTETYLTRREQEQRGYMASIPGLLKVLQVFGSSMALLLVKYQAVHGSPGGRVWGSGVIYGICLVASLGTVVVMVGDCAGRCPLPFGRVLAALSVLGVLLYMVAAVMSSTAALIPQSAKKPEENLIIIIILEMSFACTTLLAYTVDLAFSVKLLCDRN</sequence>
<organism evidence="10 11">
    <name type="scientific">Clupea harengus</name>
    <name type="common">Atlantic herring</name>
    <dbReference type="NCBI Taxonomy" id="7950"/>
    <lineage>
        <taxon>Eukaryota</taxon>
        <taxon>Metazoa</taxon>
        <taxon>Chordata</taxon>
        <taxon>Craniata</taxon>
        <taxon>Vertebrata</taxon>
        <taxon>Euteleostomi</taxon>
        <taxon>Actinopterygii</taxon>
        <taxon>Neopterygii</taxon>
        <taxon>Teleostei</taxon>
        <taxon>Clupei</taxon>
        <taxon>Clupeiformes</taxon>
        <taxon>Clupeoidei</taxon>
        <taxon>Clupeidae</taxon>
        <taxon>Clupea</taxon>
    </lineage>
</organism>
<feature type="domain" description="MARVEL" evidence="9">
    <location>
        <begin position="10"/>
        <end position="147"/>
    </location>
</feature>
<accession>A0A6P3VW68</accession>
<evidence type="ECO:0000256" key="7">
    <source>
        <dbReference type="PROSITE-ProRule" id="PRU00581"/>
    </source>
</evidence>
<keyword evidence="4 8" id="KW-1133">Transmembrane helix</keyword>
<evidence type="ECO:0000313" key="11">
    <source>
        <dbReference type="RefSeq" id="XP_012682901.2"/>
    </source>
</evidence>
<dbReference type="RefSeq" id="XP_012682901.2">
    <property type="nucleotide sequence ID" value="XM_012827447.2"/>
</dbReference>